<dbReference type="InterPro" id="IPR000209">
    <property type="entry name" value="Peptidase_S8/S53_dom"/>
</dbReference>
<feature type="active site" description="Charge relay system" evidence="9">
    <location>
        <position position="105"/>
    </location>
</feature>
<keyword evidence="4" id="KW-0964">Secreted</keyword>
<gene>
    <name evidence="12" type="ORF">A21D_03496</name>
</gene>
<keyword evidence="10" id="KW-1133">Transmembrane helix</keyword>
<dbReference type="PANTHER" id="PTHR43806:SF11">
    <property type="entry name" value="CEREVISIN-RELATED"/>
    <property type="match status" value="1"/>
</dbReference>
<dbReference type="Proteomes" id="UP000234237">
    <property type="component" value="Chromosome"/>
</dbReference>
<keyword evidence="8" id="KW-0106">Calcium</keyword>
<name>A0A2K9J959_9BACI</name>
<dbReference type="PANTHER" id="PTHR43806">
    <property type="entry name" value="PEPTIDASE S8"/>
    <property type="match status" value="1"/>
</dbReference>
<dbReference type="GO" id="GO:0006508">
    <property type="term" value="P:proteolysis"/>
    <property type="evidence" value="ECO:0007669"/>
    <property type="project" value="UniProtKB-KW"/>
</dbReference>
<keyword evidence="7 9" id="KW-0720">Serine protease</keyword>
<keyword evidence="10" id="KW-0472">Membrane</keyword>
<sequence>MVHSKKKKLKYVISIILIFLFLIILFFLKQYQFTDSNFSISELNNEQYTPWGVKELGLSNETSRSIKIAVLDSGINDNHPELRGKIIDSYNAINPTKSVYDDNGHGTAVAGIIAAINNNQGIVGIAPNALLYDVKVLDSEGKSDIQTMIRGLNWAKNKDVDIINISAGVKSDNAELKKAIESVTNSNIFVVASAGNNIGLGVDYPAKYKKVFSITAIDSELNKYNLAGKGKIDYAFPGVDILTTTKDLKYDFVSGTSFATAHFSGLLSIVLANKDLHSKQQFHEYIKPFIIDLGKKGYDDDYGFGTIKLIREDQTT</sequence>
<evidence type="ECO:0000256" key="1">
    <source>
        <dbReference type="ARBA" id="ARBA00001913"/>
    </source>
</evidence>
<feature type="active site" description="Charge relay system" evidence="9">
    <location>
        <position position="72"/>
    </location>
</feature>
<dbReference type="EMBL" id="CP018622">
    <property type="protein sequence ID" value="AUJ26530.1"/>
    <property type="molecule type" value="Genomic_DNA"/>
</dbReference>
<evidence type="ECO:0000256" key="3">
    <source>
        <dbReference type="ARBA" id="ARBA00011073"/>
    </source>
</evidence>
<evidence type="ECO:0000256" key="8">
    <source>
        <dbReference type="ARBA" id="ARBA00022837"/>
    </source>
</evidence>
<dbReference type="PRINTS" id="PR00723">
    <property type="entry name" value="SUBTILISIN"/>
</dbReference>
<dbReference type="KEGG" id="vpn:A21D_03496"/>
<feature type="active site" description="Charge relay system" evidence="9">
    <location>
        <position position="257"/>
    </location>
</feature>
<reference evidence="13" key="1">
    <citation type="submission" date="2016-11" db="EMBL/GenBank/DDBJ databases">
        <title>Complete genome sequence of Virgibacillus pantothenticus 21D, a halophilic bacterium isolated from the deep hypersaline anoxic basin Discovery in the Mediterranean Sea.</title>
        <authorList>
            <person name="Zeaiter Z."/>
            <person name="Booth J.M."/>
            <person name="Prosdocimi E.M."/>
            <person name="Mapelli F."/>
            <person name="Fusi M."/>
            <person name="Daffonchio D."/>
            <person name="Borin S."/>
            <person name="Crotti E."/>
        </authorList>
    </citation>
    <scope>NUCLEOTIDE SEQUENCE [LARGE SCALE GENOMIC DNA]</scope>
    <source>
        <strain evidence="13">21D</strain>
    </source>
</reference>
<comment type="subcellular location">
    <subcellularLocation>
        <location evidence="2">Secreted</location>
    </subcellularLocation>
</comment>
<proteinExistence type="inferred from homology"/>
<dbReference type="GO" id="GO:0005576">
    <property type="term" value="C:extracellular region"/>
    <property type="evidence" value="ECO:0007669"/>
    <property type="project" value="UniProtKB-SubCell"/>
</dbReference>
<dbReference type="InterPro" id="IPR023827">
    <property type="entry name" value="Peptidase_S8_Asp-AS"/>
</dbReference>
<accession>A0A2K9J959</accession>
<evidence type="ECO:0000256" key="6">
    <source>
        <dbReference type="ARBA" id="ARBA00022801"/>
    </source>
</evidence>
<dbReference type="SUPFAM" id="SSF52743">
    <property type="entry name" value="Subtilisin-like"/>
    <property type="match status" value="1"/>
</dbReference>
<keyword evidence="6 9" id="KW-0378">Hydrolase</keyword>
<feature type="transmembrane region" description="Helical" evidence="10">
    <location>
        <begin position="9"/>
        <end position="28"/>
    </location>
</feature>
<comment type="similarity">
    <text evidence="3 9">Belongs to the peptidase S8 family.</text>
</comment>
<dbReference type="PROSITE" id="PS00137">
    <property type="entry name" value="SUBTILASE_HIS"/>
    <property type="match status" value="1"/>
</dbReference>
<dbReference type="InterPro" id="IPR022398">
    <property type="entry name" value="Peptidase_S8_His-AS"/>
</dbReference>
<keyword evidence="10" id="KW-0812">Transmembrane</keyword>
<dbReference type="EC" id="3.4.21.62" evidence="12"/>
<evidence type="ECO:0000313" key="13">
    <source>
        <dbReference type="Proteomes" id="UP000234237"/>
    </source>
</evidence>
<evidence type="ECO:0000256" key="4">
    <source>
        <dbReference type="ARBA" id="ARBA00022525"/>
    </source>
</evidence>
<dbReference type="PROSITE" id="PS51892">
    <property type="entry name" value="SUBTILASE"/>
    <property type="match status" value="1"/>
</dbReference>
<dbReference type="PROSITE" id="PS00136">
    <property type="entry name" value="SUBTILASE_ASP"/>
    <property type="match status" value="1"/>
</dbReference>
<evidence type="ECO:0000256" key="5">
    <source>
        <dbReference type="ARBA" id="ARBA00022670"/>
    </source>
</evidence>
<dbReference type="AlphaFoldDB" id="A0A2K9J959"/>
<dbReference type="Pfam" id="PF00082">
    <property type="entry name" value="Peptidase_S8"/>
    <property type="match status" value="1"/>
</dbReference>
<evidence type="ECO:0000256" key="10">
    <source>
        <dbReference type="SAM" id="Phobius"/>
    </source>
</evidence>
<dbReference type="Gene3D" id="3.40.50.200">
    <property type="entry name" value="Peptidase S8/S53 domain"/>
    <property type="match status" value="1"/>
</dbReference>
<comment type="cofactor">
    <cofactor evidence="1">
        <name>Ca(2+)</name>
        <dbReference type="ChEBI" id="CHEBI:29108"/>
    </cofactor>
</comment>
<protein>
    <submittedName>
        <fullName evidence="12">Subtilisin BL</fullName>
        <ecNumber evidence="12">3.4.21.62</ecNumber>
    </submittedName>
</protein>
<keyword evidence="5 9" id="KW-0645">Protease</keyword>
<evidence type="ECO:0000256" key="2">
    <source>
        <dbReference type="ARBA" id="ARBA00004613"/>
    </source>
</evidence>
<dbReference type="RefSeq" id="WP_237342735.1">
    <property type="nucleotide sequence ID" value="NZ_CP018622.1"/>
</dbReference>
<feature type="domain" description="Peptidase S8/S53" evidence="11">
    <location>
        <begin position="64"/>
        <end position="305"/>
    </location>
</feature>
<dbReference type="GO" id="GO:0004252">
    <property type="term" value="F:serine-type endopeptidase activity"/>
    <property type="evidence" value="ECO:0007669"/>
    <property type="project" value="UniProtKB-UniRule"/>
</dbReference>
<dbReference type="InterPro" id="IPR015500">
    <property type="entry name" value="Peptidase_S8_subtilisin-rel"/>
</dbReference>
<evidence type="ECO:0000259" key="11">
    <source>
        <dbReference type="Pfam" id="PF00082"/>
    </source>
</evidence>
<evidence type="ECO:0000256" key="7">
    <source>
        <dbReference type="ARBA" id="ARBA00022825"/>
    </source>
</evidence>
<evidence type="ECO:0000256" key="9">
    <source>
        <dbReference type="PROSITE-ProRule" id="PRU01240"/>
    </source>
</evidence>
<dbReference type="InterPro" id="IPR050131">
    <property type="entry name" value="Peptidase_S8_subtilisin-like"/>
</dbReference>
<organism evidence="12 13">
    <name type="scientific">Virgibacillus dokdonensis</name>
    <dbReference type="NCBI Taxonomy" id="302167"/>
    <lineage>
        <taxon>Bacteria</taxon>
        <taxon>Bacillati</taxon>
        <taxon>Bacillota</taxon>
        <taxon>Bacilli</taxon>
        <taxon>Bacillales</taxon>
        <taxon>Bacillaceae</taxon>
        <taxon>Virgibacillus</taxon>
    </lineage>
</organism>
<dbReference type="InterPro" id="IPR036852">
    <property type="entry name" value="Peptidase_S8/S53_dom_sf"/>
</dbReference>
<evidence type="ECO:0000313" key="12">
    <source>
        <dbReference type="EMBL" id="AUJ26530.1"/>
    </source>
</evidence>